<reference evidence="1 2" key="1">
    <citation type="submission" date="2023-01" db="EMBL/GenBank/DDBJ databases">
        <authorList>
            <person name="Yang C."/>
        </authorList>
    </citation>
    <scope>NUCLEOTIDE SEQUENCE [LARGE SCALE GENOMIC DNA]</scope>
    <source>
        <strain evidence="1 2">ZJ106</strain>
    </source>
</reference>
<name>A0ABY7RL49_9NEIS</name>
<organism evidence="1 2">
    <name type="scientific">Neisseria lisongii</name>
    <dbReference type="NCBI Taxonomy" id="2912188"/>
    <lineage>
        <taxon>Bacteria</taxon>
        <taxon>Pseudomonadati</taxon>
        <taxon>Pseudomonadota</taxon>
        <taxon>Betaproteobacteria</taxon>
        <taxon>Neisseriales</taxon>
        <taxon>Neisseriaceae</taxon>
        <taxon>Neisseria</taxon>
    </lineage>
</organism>
<sequence length="132" mass="15483">MNPKMKWKLRPQPVGDSPILNLARQLVAGEVSANEFEDTFQRLWFREKAFTKVDISPECDYIGEMETDIFSCAESYSRYKSADFVPDQWDGCGANELNARVKAMVAYEYEDVMEICQHYHYNIGAFWWDMEK</sequence>
<gene>
    <name evidence="1" type="ORF">PJU73_03975</name>
</gene>
<proteinExistence type="predicted"/>
<evidence type="ECO:0000313" key="1">
    <source>
        <dbReference type="EMBL" id="WCL72271.1"/>
    </source>
</evidence>
<evidence type="ECO:0000313" key="2">
    <source>
        <dbReference type="Proteomes" id="UP001221268"/>
    </source>
</evidence>
<dbReference type="InterPro" id="IPR036471">
    <property type="entry name" value="Colicin_D_sf"/>
</dbReference>
<dbReference type="RefSeq" id="WP_237091266.1">
    <property type="nucleotide sequence ID" value="NZ_CP116766.1"/>
</dbReference>
<protein>
    <submittedName>
        <fullName evidence="1">Colicin immunity domain-containing protein</fullName>
    </submittedName>
</protein>
<accession>A0ABY7RL49</accession>
<dbReference type="Proteomes" id="UP001221268">
    <property type="component" value="Chromosome"/>
</dbReference>
<dbReference type="Gene3D" id="1.20.120.650">
    <property type="entry name" value="Colicin D"/>
    <property type="match status" value="1"/>
</dbReference>
<keyword evidence="2" id="KW-1185">Reference proteome</keyword>
<dbReference type="EMBL" id="CP116766">
    <property type="protein sequence ID" value="WCL72271.1"/>
    <property type="molecule type" value="Genomic_DNA"/>
</dbReference>